<dbReference type="Pfam" id="PF07661">
    <property type="entry name" value="MORN_2"/>
    <property type="match status" value="2"/>
</dbReference>
<dbReference type="Gene3D" id="3.90.930.1">
    <property type="match status" value="1"/>
</dbReference>
<keyword evidence="3" id="KW-1185">Reference proteome</keyword>
<sequence>MKYLLSIFFGFITITSFAQKSDTLYSYTNIGGREVKKDKAANIYKIYKRDDSTWIRTTSNQNLDLLKKETFIDSKLKVLNGNYQEYIKGKVVLDGAYLKGNKTDLWIRYDSLGRVLESETYQINMLNGPYTSYWPTGKVMETGSYVNGKLVGDWKLYNETGELKSVKNFNNGMLIQRDKSQIQLVDLTPPVFPGGIQEFYKYLGRNIRYPKEAFNAHIAGKVYFMITIDKEGKPKDFKIISSPGYMLSDEAKRVMLNSPIWIPGTEAGKPVDMKQTLNINFTLN</sequence>
<comment type="caution">
    <text evidence="2">The sequence shown here is derived from an EMBL/GenBank/DDBJ whole genome shotgun (WGS) entry which is preliminary data.</text>
</comment>
<dbReference type="SUPFAM" id="SSF74653">
    <property type="entry name" value="TolA/TonB C-terminal domain"/>
    <property type="match status" value="1"/>
</dbReference>
<dbReference type="SUPFAM" id="SSF82185">
    <property type="entry name" value="Histone H3 K4-specific methyltransferase SET7/9 N-terminal domain"/>
    <property type="match status" value="1"/>
</dbReference>
<evidence type="ECO:0000313" key="2">
    <source>
        <dbReference type="EMBL" id="MFC4211992.1"/>
    </source>
</evidence>
<dbReference type="Proteomes" id="UP001595789">
    <property type="component" value="Unassembled WGS sequence"/>
</dbReference>
<evidence type="ECO:0000313" key="3">
    <source>
        <dbReference type="Proteomes" id="UP001595789"/>
    </source>
</evidence>
<reference evidence="3" key="1">
    <citation type="journal article" date="2019" name="Int. J. Syst. Evol. Microbiol.">
        <title>The Global Catalogue of Microorganisms (GCM) 10K type strain sequencing project: providing services to taxonomists for standard genome sequencing and annotation.</title>
        <authorList>
            <consortium name="The Broad Institute Genomics Platform"/>
            <consortium name="The Broad Institute Genome Sequencing Center for Infectious Disease"/>
            <person name="Wu L."/>
            <person name="Ma J."/>
        </authorList>
    </citation>
    <scope>NUCLEOTIDE SEQUENCE [LARGE SCALE GENOMIC DNA]</scope>
    <source>
        <strain evidence="3">CCM 8691</strain>
    </source>
</reference>
<dbReference type="RefSeq" id="WP_378985572.1">
    <property type="nucleotide sequence ID" value="NZ_JBHSBW010000011.1"/>
</dbReference>
<dbReference type="PROSITE" id="PS52015">
    <property type="entry name" value="TONB_CTD"/>
    <property type="match status" value="1"/>
</dbReference>
<name>A0ABV8PCK7_9SPHI</name>
<protein>
    <submittedName>
        <fullName evidence="2">Energy transducer TonB</fullName>
    </submittedName>
</protein>
<dbReference type="Gene3D" id="3.30.1150.10">
    <property type="match status" value="1"/>
</dbReference>
<dbReference type="InterPro" id="IPR037682">
    <property type="entry name" value="TonB_C"/>
</dbReference>
<feature type="domain" description="TonB C-terminal" evidence="1">
    <location>
        <begin position="194"/>
        <end position="284"/>
    </location>
</feature>
<dbReference type="InterPro" id="IPR051045">
    <property type="entry name" value="TonB-dependent_transducer"/>
</dbReference>
<dbReference type="EMBL" id="JBHSBW010000011">
    <property type="protein sequence ID" value="MFC4211992.1"/>
    <property type="molecule type" value="Genomic_DNA"/>
</dbReference>
<evidence type="ECO:0000259" key="1">
    <source>
        <dbReference type="PROSITE" id="PS52015"/>
    </source>
</evidence>
<dbReference type="PANTHER" id="PTHR33446:SF2">
    <property type="entry name" value="PROTEIN TONB"/>
    <property type="match status" value="1"/>
</dbReference>
<proteinExistence type="predicted"/>
<organism evidence="2 3">
    <name type="scientific">Pedobacter lithocola</name>
    <dbReference type="NCBI Taxonomy" id="1908239"/>
    <lineage>
        <taxon>Bacteria</taxon>
        <taxon>Pseudomonadati</taxon>
        <taxon>Bacteroidota</taxon>
        <taxon>Sphingobacteriia</taxon>
        <taxon>Sphingobacteriales</taxon>
        <taxon>Sphingobacteriaceae</taxon>
        <taxon>Pedobacter</taxon>
    </lineage>
</organism>
<dbReference type="Pfam" id="PF03544">
    <property type="entry name" value="TonB_C"/>
    <property type="match status" value="1"/>
</dbReference>
<gene>
    <name evidence="2" type="ORF">ACFOWA_12405</name>
</gene>
<dbReference type="InterPro" id="IPR011652">
    <property type="entry name" value="MORN_2"/>
</dbReference>
<dbReference type="PANTHER" id="PTHR33446">
    <property type="entry name" value="PROTEIN TONB-RELATED"/>
    <property type="match status" value="1"/>
</dbReference>
<accession>A0ABV8PCK7</accession>